<dbReference type="EMBL" id="BFAD01000001">
    <property type="protein sequence ID" value="GBE78165.1"/>
    <property type="molecule type" value="Genomic_DNA"/>
</dbReference>
<evidence type="ECO:0008006" key="7">
    <source>
        <dbReference type="Google" id="ProtNLM"/>
    </source>
</evidence>
<evidence type="ECO:0000313" key="6">
    <source>
        <dbReference type="Proteomes" id="UP000287166"/>
    </source>
</evidence>
<comment type="similarity">
    <text evidence="4">Belongs to the class I-like SAM-binding methyltransferase superfamily.</text>
</comment>
<keyword evidence="3" id="KW-0949">S-adenosyl-L-methionine</keyword>
<dbReference type="GeneID" id="38775082"/>
<reference evidence="5 6" key="1">
    <citation type="journal article" date="2018" name="Sci. Rep.">
        <title>Genome sequence of the cauliflower mushroom Sparassis crispa (Hanabiratake) and its association with beneficial usage.</title>
        <authorList>
            <person name="Kiyama R."/>
            <person name="Furutani Y."/>
            <person name="Kawaguchi K."/>
            <person name="Nakanishi T."/>
        </authorList>
    </citation>
    <scope>NUCLEOTIDE SEQUENCE [LARGE SCALE GENOMIC DNA]</scope>
</reference>
<dbReference type="InterPro" id="IPR051654">
    <property type="entry name" value="Meroterpenoid_MTases"/>
</dbReference>
<dbReference type="InParanoid" id="A0A401G7L5"/>
<sequence>MAREDNEAAIPLDRTQYDLSDQDIEFFASQVGIRDRDALKDHILNIQAEAYEVYPYPCIRLLSFAKLRISFWLDYQQLLKLGKERKGAIFLEMGCCVGTDPRKVAADGFPAENIIASDIEPGFWELGHKLFKSTPETFPARFVPGDALDQSFLQVVPPFYSPPNTAVPALSSLTTLTPLAGHVSAIHSALFFHLFDEAQQLQLARALAGLLSPEPGSLLFGAHGGRVQKGLGSPISRGRRMFCHSPESWAELWNGQVFRKGTVEVNSRLVEVSLPTTEGEEFTLLVWSVVRL</sequence>
<comment type="caution">
    <text evidence="5">The sequence shown here is derived from an EMBL/GenBank/DDBJ whole genome shotgun (WGS) entry which is preliminary data.</text>
</comment>
<gene>
    <name evidence="5" type="ORF">SCP_0110480</name>
</gene>
<dbReference type="SUPFAM" id="SSF53335">
    <property type="entry name" value="S-adenosyl-L-methionine-dependent methyltransferases"/>
    <property type="match status" value="1"/>
</dbReference>
<name>A0A401G7L5_9APHY</name>
<organism evidence="5 6">
    <name type="scientific">Sparassis crispa</name>
    <dbReference type="NCBI Taxonomy" id="139825"/>
    <lineage>
        <taxon>Eukaryota</taxon>
        <taxon>Fungi</taxon>
        <taxon>Dikarya</taxon>
        <taxon>Basidiomycota</taxon>
        <taxon>Agaricomycotina</taxon>
        <taxon>Agaricomycetes</taxon>
        <taxon>Polyporales</taxon>
        <taxon>Sparassidaceae</taxon>
        <taxon>Sparassis</taxon>
    </lineage>
</organism>
<dbReference type="InterPro" id="IPR029063">
    <property type="entry name" value="SAM-dependent_MTases_sf"/>
</dbReference>
<dbReference type="RefSeq" id="XP_027609078.1">
    <property type="nucleotide sequence ID" value="XM_027753277.1"/>
</dbReference>
<proteinExistence type="inferred from homology"/>
<protein>
    <recommendedName>
        <fullName evidence="7">Methyltransferase ausD</fullName>
    </recommendedName>
</protein>
<dbReference type="PANTHER" id="PTHR35897:SF1">
    <property type="entry name" value="METHYLTRANSFERASE AUSD"/>
    <property type="match status" value="1"/>
</dbReference>
<dbReference type="PANTHER" id="PTHR35897">
    <property type="entry name" value="METHYLTRANSFERASE AUSD"/>
    <property type="match status" value="1"/>
</dbReference>
<evidence type="ECO:0000256" key="1">
    <source>
        <dbReference type="ARBA" id="ARBA00005179"/>
    </source>
</evidence>
<keyword evidence="6" id="KW-1185">Reference proteome</keyword>
<dbReference type="Gene3D" id="3.40.50.150">
    <property type="entry name" value="Vaccinia Virus protein VP39"/>
    <property type="match status" value="1"/>
</dbReference>
<dbReference type="AlphaFoldDB" id="A0A401G7L5"/>
<evidence type="ECO:0000256" key="4">
    <source>
        <dbReference type="ARBA" id="ARBA00038314"/>
    </source>
</evidence>
<dbReference type="OrthoDB" id="2094832at2759"/>
<evidence type="ECO:0000256" key="3">
    <source>
        <dbReference type="ARBA" id="ARBA00022691"/>
    </source>
</evidence>
<dbReference type="GO" id="GO:0016740">
    <property type="term" value="F:transferase activity"/>
    <property type="evidence" value="ECO:0007669"/>
    <property type="project" value="UniProtKB-KW"/>
</dbReference>
<comment type="pathway">
    <text evidence="1">Secondary metabolite biosynthesis.</text>
</comment>
<accession>A0A401G7L5</accession>
<keyword evidence="2" id="KW-0808">Transferase</keyword>
<evidence type="ECO:0000313" key="5">
    <source>
        <dbReference type="EMBL" id="GBE78165.1"/>
    </source>
</evidence>
<evidence type="ECO:0000256" key="2">
    <source>
        <dbReference type="ARBA" id="ARBA00022679"/>
    </source>
</evidence>
<dbReference type="Proteomes" id="UP000287166">
    <property type="component" value="Unassembled WGS sequence"/>
</dbReference>
<dbReference type="STRING" id="139825.A0A401G7L5"/>